<comment type="caution">
    <text evidence="8">The sequence shown here is derived from an EMBL/GenBank/DDBJ whole genome shotgun (WGS) entry which is preliminary data.</text>
</comment>
<reference evidence="9" key="1">
    <citation type="journal article" date="2019" name="Int. J. Syst. Evol. Microbiol.">
        <title>The Global Catalogue of Microorganisms (GCM) 10K type strain sequencing project: providing services to taxonomists for standard genome sequencing and annotation.</title>
        <authorList>
            <consortium name="The Broad Institute Genomics Platform"/>
            <consortium name="The Broad Institute Genome Sequencing Center for Infectious Disease"/>
            <person name="Wu L."/>
            <person name="Ma J."/>
        </authorList>
    </citation>
    <scope>NUCLEOTIDE SEQUENCE [LARGE SCALE GENOMIC DNA]</scope>
    <source>
        <strain evidence="9">CGMCC 4.1469</strain>
    </source>
</reference>
<dbReference type="InterPro" id="IPR029060">
    <property type="entry name" value="PIN-like_dom_sf"/>
</dbReference>
<dbReference type="InterPro" id="IPR050556">
    <property type="entry name" value="Type_II_TA_system_RNase"/>
</dbReference>
<protein>
    <submittedName>
        <fullName evidence="8">Type II toxin-antitoxin system VapC family toxin</fullName>
    </submittedName>
</protein>
<dbReference type="SUPFAM" id="SSF88723">
    <property type="entry name" value="PIN domain-like"/>
    <property type="match status" value="1"/>
</dbReference>
<proteinExistence type="inferred from homology"/>
<organism evidence="8 9">
    <name type="scientific">Prosthecobacter fluviatilis</name>
    <dbReference type="NCBI Taxonomy" id="445931"/>
    <lineage>
        <taxon>Bacteria</taxon>
        <taxon>Pseudomonadati</taxon>
        <taxon>Verrucomicrobiota</taxon>
        <taxon>Verrucomicrobiia</taxon>
        <taxon>Verrucomicrobiales</taxon>
        <taxon>Verrucomicrobiaceae</taxon>
        <taxon>Prosthecobacter</taxon>
    </lineage>
</organism>
<gene>
    <name evidence="8" type="ORF">ACFQDI_15695</name>
</gene>
<evidence type="ECO:0000256" key="4">
    <source>
        <dbReference type="ARBA" id="ARBA00022723"/>
    </source>
</evidence>
<keyword evidence="6" id="KW-0460">Magnesium</keyword>
<keyword evidence="4" id="KW-0479">Metal-binding</keyword>
<evidence type="ECO:0000256" key="3">
    <source>
        <dbReference type="ARBA" id="ARBA00022722"/>
    </source>
</evidence>
<accession>A0ABW0KUP9</accession>
<dbReference type="PANTHER" id="PTHR33653:SF1">
    <property type="entry name" value="RIBONUCLEASE VAPC2"/>
    <property type="match status" value="1"/>
</dbReference>
<dbReference type="RefSeq" id="WP_377168418.1">
    <property type="nucleotide sequence ID" value="NZ_JBHSMQ010000005.1"/>
</dbReference>
<keyword evidence="9" id="KW-1185">Reference proteome</keyword>
<evidence type="ECO:0000313" key="9">
    <source>
        <dbReference type="Proteomes" id="UP001596052"/>
    </source>
</evidence>
<dbReference type="PANTHER" id="PTHR33653">
    <property type="entry name" value="RIBONUCLEASE VAPC2"/>
    <property type="match status" value="1"/>
</dbReference>
<keyword evidence="3" id="KW-0540">Nuclease</keyword>
<comment type="cofactor">
    <cofactor evidence="1">
        <name>Mg(2+)</name>
        <dbReference type="ChEBI" id="CHEBI:18420"/>
    </cofactor>
</comment>
<comment type="similarity">
    <text evidence="7">Belongs to the PINc/VapC protein family.</text>
</comment>
<evidence type="ECO:0000256" key="6">
    <source>
        <dbReference type="ARBA" id="ARBA00022842"/>
    </source>
</evidence>
<dbReference type="CDD" id="cd09881">
    <property type="entry name" value="PIN_VapC4-5_FitB-like"/>
    <property type="match status" value="1"/>
</dbReference>
<evidence type="ECO:0000256" key="5">
    <source>
        <dbReference type="ARBA" id="ARBA00022801"/>
    </source>
</evidence>
<dbReference type="Proteomes" id="UP001596052">
    <property type="component" value="Unassembled WGS sequence"/>
</dbReference>
<evidence type="ECO:0000256" key="1">
    <source>
        <dbReference type="ARBA" id="ARBA00001946"/>
    </source>
</evidence>
<dbReference type="EMBL" id="JBHSMQ010000005">
    <property type="protein sequence ID" value="MFC5456307.1"/>
    <property type="molecule type" value="Genomic_DNA"/>
</dbReference>
<keyword evidence="5" id="KW-0378">Hydrolase</keyword>
<name>A0ABW0KUP9_9BACT</name>
<evidence type="ECO:0000313" key="8">
    <source>
        <dbReference type="EMBL" id="MFC5456307.1"/>
    </source>
</evidence>
<evidence type="ECO:0000256" key="7">
    <source>
        <dbReference type="ARBA" id="ARBA00038093"/>
    </source>
</evidence>
<sequence>MFLLDTNHYSEFVRKSAAGLRLQNRMELSQVDDFFLAVITPQEVLKGWLAEIQPHRQLDRGVRSYAQFQNSLADLQRWTCLPWSADSADIFDGLKSSKLNIGTLDLRIASIALEYGATILTRNLVDFEKVPGLRVENWLD</sequence>
<evidence type="ECO:0000256" key="2">
    <source>
        <dbReference type="ARBA" id="ARBA00022649"/>
    </source>
</evidence>
<dbReference type="Gene3D" id="3.40.50.1010">
    <property type="entry name" value="5'-nuclease"/>
    <property type="match status" value="1"/>
</dbReference>
<keyword evidence="2" id="KW-1277">Toxin-antitoxin system</keyword>